<dbReference type="EMBL" id="AHHH01000093">
    <property type="protein sequence ID" value="ESU42171.1"/>
    <property type="molecule type" value="Genomic_DNA"/>
</dbReference>
<proteinExistence type="predicted"/>
<evidence type="ECO:0000256" key="2">
    <source>
        <dbReference type="SAM" id="MobiDB-lite"/>
    </source>
</evidence>
<feature type="compositionally biased region" description="Low complexity" evidence="2">
    <location>
        <begin position="226"/>
        <end position="237"/>
    </location>
</feature>
<dbReference type="AlphaFoldDB" id="V6TTZ4"/>
<dbReference type="VEuPathDB" id="GiardiaDB:GL50581_3824"/>
<evidence type="ECO:0000313" key="4">
    <source>
        <dbReference type="Proteomes" id="UP000018040"/>
    </source>
</evidence>
<feature type="coiled-coil region" evidence="1">
    <location>
        <begin position="141"/>
        <end position="175"/>
    </location>
</feature>
<keyword evidence="1" id="KW-0175">Coiled coil</keyword>
<evidence type="ECO:0000256" key="1">
    <source>
        <dbReference type="SAM" id="Coils"/>
    </source>
</evidence>
<gene>
    <name evidence="3" type="ORF">GSB_6170</name>
</gene>
<feature type="region of interest" description="Disordered" evidence="2">
    <location>
        <begin position="217"/>
        <end position="307"/>
    </location>
</feature>
<protein>
    <recommendedName>
        <fullName evidence="5">Coatomer delta subunit</fullName>
    </recommendedName>
</protein>
<sequence>VMSILAASIIDGDGSVSVSRTYIPGSVGSSASHWNTLYRFLKDPSLGVENKAAGSMEVEGLICTYRKLLYGNYLALLCKRHANIADVADTATVLVDLINGLGPLDNRGVLFDALFALDETVQFGFADRPISLASVQERLGMHSAAEEAAIEERKAKEAEAEKIRRKKEAEFAAQRDIEAGIGTGALGLFNKAKGWLGLGEAKPEKKWGHGIPEAELERLRRKNPQGVGAVASKVAESSSEETSTDSSRDQNWTSAKPKVEHPKESASVASVPLDKRSNSESSSDSSSEPPPPDKRPVGRGITLTKRK</sequence>
<evidence type="ECO:0008006" key="5">
    <source>
        <dbReference type="Google" id="ProtNLM"/>
    </source>
</evidence>
<reference evidence="3 4" key="2">
    <citation type="journal article" date="2013" name="Genome Biol. Evol.">
        <title>Genome sequencing of Giardia lamblia genotypes A2 and B isolates (DH and GS) and comparative analysis with the genomes of genotypes A1 and E (WB and Pig).</title>
        <authorList>
            <person name="Adam R.D."/>
            <person name="Dahlstrom E.W."/>
            <person name="Martens C.A."/>
            <person name="Bruno D.P."/>
            <person name="Barbian K.D."/>
            <person name="Ricklefs S.M."/>
            <person name="Hernandez M.M."/>
            <person name="Narla N.P."/>
            <person name="Patel R.B."/>
            <person name="Porcella S.F."/>
            <person name="Nash T.E."/>
        </authorList>
    </citation>
    <scope>NUCLEOTIDE SEQUENCE [LARGE SCALE GENOMIC DNA]</scope>
    <source>
        <strain evidence="3 4">GS</strain>
    </source>
</reference>
<feature type="non-terminal residue" evidence="3">
    <location>
        <position position="1"/>
    </location>
</feature>
<name>V6TTZ4_GIAIN</name>
<dbReference type="OrthoDB" id="10257839at2759"/>
<dbReference type="VEuPathDB" id="GiardiaDB:DHA2_6170"/>
<organism evidence="3 4">
    <name type="scientific">Giardia intestinalis</name>
    <name type="common">Giardia lamblia</name>
    <dbReference type="NCBI Taxonomy" id="5741"/>
    <lineage>
        <taxon>Eukaryota</taxon>
        <taxon>Metamonada</taxon>
        <taxon>Diplomonadida</taxon>
        <taxon>Hexamitidae</taxon>
        <taxon>Giardiinae</taxon>
        <taxon>Giardia</taxon>
    </lineage>
</organism>
<dbReference type="Proteomes" id="UP000018040">
    <property type="component" value="Unassembled WGS sequence"/>
</dbReference>
<dbReference type="VEuPathDB" id="GiardiaDB:GL50803_006170"/>
<accession>V6TTZ4</accession>
<dbReference type="VEuPathDB" id="GiardiaDB:QR46_2757"/>
<reference evidence="4" key="1">
    <citation type="submission" date="2012-02" db="EMBL/GenBank/DDBJ databases">
        <title>Genome sequencing of Giardia lamblia Genotypes A2 and B isolates (DH and GS) and comparative analysis with the genomes of Genotypes A1 and E (WB and Pig).</title>
        <authorList>
            <person name="Adam R."/>
            <person name="Dahlstrom E."/>
            <person name="Martens C."/>
            <person name="Bruno D."/>
            <person name="Barbian K."/>
            <person name="Porcella S.F."/>
            <person name="Nash T."/>
        </authorList>
    </citation>
    <scope>NUCLEOTIDE SEQUENCE</scope>
    <source>
        <strain evidence="4">GS</strain>
    </source>
</reference>
<evidence type="ECO:0000313" key="3">
    <source>
        <dbReference type="EMBL" id="ESU42171.1"/>
    </source>
</evidence>
<comment type="caution">
    <text evidence="3">The sequence shown here is derived from an EMBL/GenBank/DDBJ whole genome shotgun (WGS) entry which is preliminary data.</text>
</comment>